<reference evidence="1 2" key="2">
    <citation type="submission" date="2019-09" db="EMBL/GenBank/DDBJ databases">
        <authorList>
            <person name="Jin C."/>
        </authorList>
    </citation>
    <scope>NUCLEOTIDE SEQUENCE [LARGE SCALE GENOMIC DNA]</scope>
    <source>
        <strain evidence="1 2">AN110305</strain>
    </source>
</reference>
<evidence type="ECO:0000313" key="2">
    <source>
        <dbReference type="Proteomes" id="UP000323454"/>
    </source>
</evidence>
<dbReference type="Pfam" id="PF09684">
    <property type="entry name" value="Tail_P2_I"/>
    <property type="match status" value="1"/>
</dbReference>
<evidence type="ECO:0000313" key="1">
    <source>
        <dbReference type="EMBL" id="KAA2258798.1"/>
    </source>
</evidence>
<dbReference type="InterPro" id="IPR011748">
    <property type="entry name" value="Unchr_phage_tail-like"/>
</dbReference>
<organism evidence="1 2">
    <name type="scientific">Solihabitans fulvus</name>
    <dbReference type="NCBI Taxonomy" id="1892852"/>
    <lineage>
        <taxon>Bacteria</taxon>
        <taxon>Bacillati</taxon>
        <taxon>Actinomycetota</taxon>
        <taxon>Actinomycetes</taxon>
        <taxon>Pseudonocardiales</taxon>
        <taxon>Pseudonocardiaceae</taxon>
        <taxon>Solihabitans</taxon>
    </lineage>
</organism>
<accession>A0A5B2X5Z7</accession>
<protein>
    <submittedName>
        <fullName evidence="1">Phage tail protein</fullName>
    </submittedName>
</protein>
<dbReference type="Proteomes" id="UP000323454">
    <property type="component" value="Unassembled WGS sequence"/>
</dbReference>
<gene>
    <name evidence="1" type="ORF">F0L68_23530</name>
</gene>
<proteinExistence type="predicted"/>
<reference evidence="1 2" key="1">
    <citation type="submission" date="2019-09" db="EMBL/GenBank/DDBJ databases">
        <title>Goodfellowia gen. nov., a new genus of the Pseudonocardineae related to Actinoalloteichus, containing Goodfellowia coeruleoviolacea gen. nov., comb. nov. gen. nov., comb. nov.</title>
        <authorList>
            <person name="Labeda D."/>
        </authorList>
    </citation>
    <scope>NUCLEOTIDE SEQUENCE [LARGE SCALE GENOMIC DNA]</scope>
    <source>
        <strain evidence="1 2">AN110305</strain>
    </source>
</reference>
<sequence>MRGTVAGLGTARSLGQLLPAVYQEEDPFVLKLLAALDEVLAPVLSTLDCLEAYLDPGVAPVDFLDWLAGWVGVSLDEGAHEERRRAAVASAAALHRVRGTVAGLREHLELLTGGRVEVSDSGGVSWSTTPGGALPGEDVPRLAVRVTGADPGVAGLVDAMVAASKPAHVMHRVEVVEP</sequence>
<dbReference type="OrthoDB" id="370073at2"/>
<keyword evidence="2" id="KW-1185">Reference proteome</keyword>
<comment type="caution">
    <text evidence="1">The sequence shown here is derived from an EMBL/GenBank/DDBJ whole genome shotgun (WGS) entry which is preliminary data.</text>
</comment>
<dbReference type="AlphaFoldDB" id="A0A5B2X5Z7"/>
<dbReference type="InterPro" id="IPR006521">
    <property type="entry name" value="Tail_protein_I"/>
</dbReference>
<name>A0A5B2X5Z7_9PSEU</name>
<dbReference type="EMBL" id="VUOB01000041">
    <property type="protein sequence ID" value="KAA2258798.1"/>
    <property type="molecule type" value="Genomic_DNA"/>
</dbReference>
<dbReference type="RefSeq" id="WP_149851814.1">
    <property type="nucleotide sequence ID" value="NZ_VUOB01000041.1"/>
</dbReference>
<dbReference type="NCBIfam" id="TIGR02242">
    <property type="entry name" value="tail_TIGR02242"/>
    <property type="match status" value="1"/>
</dbReference>